<gene>
    <name evidence="2" type="ORF">ASU33_09615</name>
</gene>
<name>A0A9X0HM94_SOLP1</name>
<feature type="compositionally biased region" description="Gly residues" evidence="1">
    <location>
        <begin position="105"/>
        <end position="115"/>
    </location>
</feature>
<sequence>MANNQQGKRSQNDPNAPQNQGDKQSIQSSDQAQHMGSTDQNSSIQSGVSGIPSQMHVGADRGDDLEDQVNTTMTSGMGQNREGEGQNQSRPGNFGTSPTQKGGESRSGGDTGSGMGTQSDQNASSGNRRNG</sequence>
<feature type="compositionally biased region" description="Polar residues" evidence="1">
    <location>
        <begin position="1"/>
        <end position="52"/>
    </location>
</feature>
<feature type="compositionally biased region" description="Polar residues" evidence="1">
    <location>
        <begin position="116"/>
        <end position="131"/>
    </location>
</feature>
<evidence type="ECO:0000313" key="2">
    <source>
        <dbReference type="EMBL" id="KUG08414.1"/>
    </source>
</evidence>
<dbReference type="AlphaFoldDB" id="A0A9X0HM94"/>
<evidence type="ECO:0000313" key="3">
    <source>
        <dbReference type="Proteomes" id="UP000054223"/>
    </source>
</evidence>
<keyword evidence="3" id="KW-1185">Reference proteome</keyword>
<comment type="caution">
    <text evidence="2">The sequence shown here is derived from an EMBL/GenBank/DDBJ whole genome shotgun (WGS) entry which is preliminary data.</text>
</comment>
<dbReference type="EMBL" id="LNAL01000006">
    <property type="protein sequence ID" value="KUG08414.1"/>
    <property type="molecule type" value="Genomic_DNA"/>
</dbReference>
<proteinExistence type="predicted"/>
<reference evidence="2 3" key="1">
    <citation type="submission" date="2015-11" db="EMBL/GenBank/DDBJ databases">
        <title>Solirubrum puertoriconensis gen. nov. an environmental bacteria isolated in Puerto Rico.</title>
        <authorList>
            <person name="Cuebas-Irizarry M.F."/>
            <person name="Montalvo-Rodriguez R."/>
        </authorList>
    </citation>
    <scope>NUCLEOTIDE SEQUENCE [LARGE SCALE GENOMIC DNA]</scope>
    <source>
        <strain evidence="2 3">MC1A</strain>
    </source>
</reference>
<evidence type="ECO:0000256" key="1">
    <source>
        <dbReference type="SAM" id="MobiDB-lite"/>
    </source>
</evidence>
<feature type="compositionally biased region" description="Polar residues" evidence="1">
    <location>
        <begin position="85"/>
        <end position="102"/>
    </location>
</feature>
<dbReference type="OrthoDB" id="886544at2"/>
<protein>
    <submittedName>
        <fullName evidence="2">Uncharacterized protein</fullName>
    </submittedName>
</protein>
<dbReference type="RefSeq" id="WP_059069849.1">
    <property type="nucleotide sequence ID" value="NZ_LNAL01000006.1"/>
</dbReference>
<accession>A0A9X0HM94</accession>
<dbReference type="Proteomes" id="UP000054223">
    <property type="component" value="Unassembled WGS sequence"/>
</dbReference>
<feature type="compositionally biased region" description="Polar residues" evidence="1">
    <location>
        <begin position="68"/>
        <end position="78"/>
    </location>
</feature>
<organism evidence="2 3">
    <name type="scientific">Solirubrum puertoriconensis</name>
    <dbReference type="NCBI Taxonomy" id="1751427"/>
    <lineage>
        <taxon>Bacteria</taxon>
        <taxon>Pseudomonadati</taxon>
        <taxon>Bacteroidota</taxon>
        <taxon>Cytophagia</taxon>
        <taxon>Cytophagales</taxon>
    </lineage>
</organism>
<feature type="region of interest" description="Disordered" evidence="1">
    <location>
        <begin position="1"/>
        <end position="131"/>
    </location>
</feature>